<feature type="compositionally biased region" description="Low complexity" evidence="1">
    <location>
        <begin position="191"/>
        <end position="205"/>
    </location>
</feature>
<organism evidence="2 3">
    <name type="scientific">Micromonospora marina</name>
    <dbReference type="NCBI Taxonomy" id="307120"/>
    <lineage>
        <taxon>Bacteria</taxon>
        <taxon>Bacillati</taxon>
        <taxon>Actinomycetota</taxon>
        <taxon>Actinomycetes</taxon>
        <taxon>Micromonosporales</taxon>
        <taxon>Micromonosporaceae</taxon>
        <taxon>Micromonospora</taxon>
    </lineage>
</organism>
<accession>A0A1C5AGH2</accession>
<feature type="region of interest" description="Disordered" evidence="1">
    <location>
        <begin position="1"/>
        <end position="115"/>
    </location>
</feature>
<evidence type="ECO:0000313" key="3">
    <source>
        <dbReference type="Proteomes" id="UP000198551"/>
    </source>
</evidence>
<evidence type="ECO:0000313" key="2">
    <source>
        <dbReference type="EMBL" id="SCF44124.1"/>
    </source>
</evidence>
<reference evidence="3" key="1">
    <citation type="submission" date="2016-06" db="EMBL/GenBank/DDBJ databases">
        <authorList>
            <person name="Varghese N."/>
        </authorList>
    </citation>
    <scope>NUCLEOTIDE SEQUENCE [LARGE SCALE GENOMIC DNA]</scope>
    <source>
        <strain evidence="3">DSM 45555</strain>
    </source>
</reference>
<feature type="compositionally biased region" description="Low complexity" evidence="1">
    <location>
        <begin position="88"/>
        <end position="98"/>
    </location>
</feature>
<name>A0A1C5AGH2_9ACTN</name>
<feature type="region of interest" description="Disordered" evidence="1">
    <location>
        <begin position="279"/>
        <end position="409"/>
    </location>
</feature>
<dbReference type="EMBL" id="FMCV01000029">
    <property type="protein sequence ID" value="SCF44124.1"/>
    <property type="molecule type" value="Genomic_DNA"/>
</dbReference>
<evidence type="ECO:0000256" key="1">
    <source>
        <dbReference type="SAM" id="MobiDB-lite"/>
    </source>
</evidence>
<proteinExistence type="predicted"/>
<feature type="region of interest" description="Disordered" evidence="1">
    <location>
        <begin position="140"/>
        <end position="161"/>
    </location>
</feature>
<dbReference type="Proteomes" id="UP000198551">
    <property type="component" value="Unassembled WGS sequence"/>
</dbReference>
<dbReference type="AlphaFoldDB" id="A0A1C5AGH2"/>
<feature type="compositionally biased region" description="Gly residues" evidence="1">
    <location>
        <begin position="145"/>
        <end position="156"/>
    </location>
</feature>
<sequence>MMPPGAPGPGGTDGVPLPDLPDANGLVTGDEGNWQGSGGEADGPAAPDGTLAGGPGLGAQPVGTPPPDMSTLPPGASNSPTDVSPPYTGMAPPFAGMPGLPGPAGTPGGGGPSMPETPDAQGLIGADPGNWHPAGTGVDLPGAPAGAGPGGPGLTGPGVPVPADAAVDVPAADVHEPGMPEWPGVPGVSVPAQPAGPASGGAAVPERPVASGLVGADGADWLPAGGPQPGEPHSGEPIARSGTPTGGVGLVAPAEPAQPPPAVAVAGLAAAASLAAAATAPAGSGPNRNAPAVPGTNPGTPVRAVSPPTPPVARETAVPVEHRGPVVGPISQSEDDREDPDRPESAELLTEQAATWATEDPDADAPTGDEFVPVILPDDEQTDTTGWDDAGASWLDGGTGEVDRKANDD</sequence>
<protein>
    <submittedName>
        <fullName evidence="2">Uncharacterized protein</fullName>
    </submittedName>
</protein>
<gene>
    <name evidence="2" type="ORF">GA0070215_12945</name>
</gene>
<keyword evidence="3" id="KW-1185">Reference proteome</keyword>
<feature type="region of interest" description="Disordered" evidence="1">
    <location>
        <begin position="191"/>
        <end position="255"/>
    </location>
</feature>